<dbReference type="Proteomes" id="UP000003860">
    <property type="component" value="Unassembled WGS sequence"/>
</dbReference>
<evidence type="ECO:0000313" key="9">
    <source>
        <dbReference type="EMBL" id="EGD48673.1"/>
    </source>
</evidence>
<dbReference type="Gene3D" id="1.10.10.10">
    <property type="entry name" value="Winged helix-like DNA-binding domain superfamily/Winged helix DNA-binding domain"/>
    <property type="match status" value="1"/>
</dbReference>
<feature type="domain" description="Winged helix-turn-helix transcription repressor HrcA DNA-binding" evidence="8">
    <location>
        <begin position="7"/>
        <end position="73"/>
    </location>
</feature>
<dbReference type="FunFam" id="1.10.10.10:FF:000049">
    <property type="entry name" value="Heat-inducible transcription repressor HrcA"/>
    <property type="match status" value="1"/>
</dbReference>
<dbReference type="PANTHER" id="PTHR34824">
    <property type="entry name" value="HEAT-INDUCIBLE TRANSCRIPTION REPRESSOR HRCA"/>
    <property type="match status" value="1"/>
</dbReference>
<proteinExistence type="inferred from homology"/>
<comment type="similarity">
    <text evidence="6">Belongs to the HrcA family.</text>
</comment>
<dbReference type="PANTHER" id="PTHR34824:SF1">
    <property type="entry name" value="HEAT-INDUCIBLE TRANSCRIPTION REPRESSOR HRCA"/>
    <property type="match status" value="1"/>
</dbReference>
<dbReference type="InterPro" id="IPR005104">
    <property type="entry name" value="WHTH_HrcA_DNA-bd"/>
</dbReference>
<dbReference type="NCBIfam" id="TIGR00331">
    <property type="entry name" value="hrcA"/>
    <property type="match status" value="1"/>
</dbReference>
<comment type="caution">
    <text evidence="9">The sequence shown here is derived from an EMBL/GenBank/DDBJ whole genome shotgun (WGS) entry which is preliminary data.</text>
</comment>
<gene>
    <name evidence="6" type="primary">hrcA</name>
    <name evidence="9" type="ORF">Cpap_3096</name>
</gene>
<dbReference type="eggNOG" id="COG1420">
    <property type="taxonomic scope" value="Bacteria"/>
</dbReference>
<sequence length="348" mass="39172">MLLDDRKLKILQAIIDDYIYSAEPVGSRTIAKKHELGLSSATIRNEMADLEEMGLLEQPYTSAGRVPSDKGYRLYVDQLMKINELTDSEIEKIRSDMNIRINELSQLIRNASAVMSRFTKYTSMAITPHMKQSVLKAVQVVPIEPGKALVIIVTDANVVRNNLIRIPESVTPDFLIQISNMLNEQLKGFTLEMLKSDILNEKFEKLNSLPYGLIKPILDGIEDLIKTIDKPEVYLDGATNILNFPEFKEVDKAKEFLNILDEKKFVSDLLTNNSNKNNEIIIHIGNENAIEGIKDCSLVTASYTVGNHVIGTIGIIGPTRMEYSKVVSSMNYIRNKINQEILKLLDNG</sequence>
<keyword evidence="10" id="KW-1185">Reference proteome</keyword>
<dbReference type="SUPFAM" id="SSF46785">
    <property type="entry name" value="Winged helix' DNA-binding domain"/>
    <property type="match status" value="1"/>
</dbReference>
<evidence type="ECO:0000256" key="4">
    <source>
        <dbReference type="ARBA" id="ARBA00023163"/>
    </source>
</evidence>
<dbReference type="STRING" id="588581.Cpap_3096"/>
<dbReference type="PIRSF" id="PIRSF005485">
    <property type="entry name" value="HrcA"/>
    <property type="match status" value="1"/>
</dbReference>
<dbReference type="InterPro" id="IPR023120">
    <property type="entry name" value="WHTH_transcript_rep_HrcA_IDD"/>
</dbReference>
<dbReference type="AlphaFoldDB" id="F1T9T1"/>
<dbReference type="InterPro" id="IPR036390">
    <property type="entry name" value="WH_DNA-bd_sf"/>
</dbReference>
<protein>
    <recommendedName>
        <fullName evidence="6">Heat-inducible transcription repressor HrcA</fullName>
    </recommendedName>
</protein>
<dbReference type="InterPro" id="IPR036388">
    <property type="entry name" value="WH-like_DNA-bd_sf"/>
</dbReference>
<accession>F1T9T1</accession>
<feature type="domain" description="Heat-inducible transcription repressor HrcA C-terminal" evidence="7">
    <location>
        <begin position="106"/>
        <end position="327"/>
    </location>
</feature>
<keyword evidence="2 6" id="KW-0805">Transcription regulation</keyword>
<dbReference type="Gene3D" id="3.30.390.60">
    <property type="entry name" value="Heat-inducible transcription repressor hrca homolog, domain 3"/>
    <property type="match status" value="1"/>
</dbReference>
<keyword evidence="1 6" id="KW-0678">Repressor</keyword>
<name>F1T9T1_9FIRM</name>
<dbReference type="RefSeq" id="WP_004617877.1">
    <property type="nucleotide sequence ID" value="NZ_ACXX02000003.1"/>
</dbReference>
<evidence type="ECO:0000259" key="7">
    <source>
        <dbReference type="Pfam" id="PF01628"/>
    </source>
</evidence>
<evidence type="ECO:0000313" key="10">
    <source>
        <dbReference type="Proteomes" id="UP000003860"/>
    </source>
</evidence>
<reference evidence="9" key="2">
    <citation type="submission" date="2011-01" db="EMBL/GenBank/DDBJ databases">
        <title>The Non-contiguous Finished genome of Clostridium papyrosolvens.</title>
        <authorList>
            <person name="Lucas S."/>
            <person name="Copeland A."/>
            <person name="Lapidus A."/>
            <person name="Cheng J.-F."/>
            <person name="Goodwin L."/>
            <person name="Pitluck S."/>
            <person name="Misra M."/>
            <person name="Chertkov O."/>
            <person name="Detter J.C."/>
            <person name="Han C."/>
            <person name="Tapia R."/>
            <person name="Land M."/>
            <person name="Hauser L."/>
            <person name="Kyrpides N."/>
            <person name="Ivanova N."/>
            <person name="Pagani I."/>
            <person name="Mouttaki H."/>
            <person name="He Z."/>
            <person name="Zhou J."/>
            <person name="Hemme C.L."/>
            <person name="Woyke T."/>
        </authorList>
    </citation>
    <scope>NUCLEOTIDE SEQUENCE [LARGE SCALE GENOMIC DNA]</scope>
    <source>
        <strain evidence="9">DSM 2782</strain>
    </source>
</reference>
<dbReference type="InterPro" id="IPR002571">
    <property type="entry name" value="HrcA"/>
</dbReference>
<reference evidence="9" key="1">
    <citation type="submission" date="2009-07" db="EMBL/GenBank/DDBJ databases">
        <authorList>
            <consortium name="US DOE Joint Genome Institute (JGI-PGF)"/>
            <person name="Lucas S."/>
            <person name="Copeland A."/>
            <person name="Lapidus A."/>
            <person name="Glavina del Rio T."/>
            <person name="Tice H."/>
            <person name="Bruce D."/>
            <person name="Goodwin L."/>
            <person name="Pitluck S."/>
            <person name="Larimer F."/>
            <person name="Land M.L."/>
            <person name="Mouttaki H."/>
            <person name="He Z."/>
            <person name="Zhou J."/>
            <person name="Hemme C.L."/>
        </authorList>
    </citation>
    <scope>NUCLEOTIDE SEQUENCE</scope>
    <source>
        <strain evidence="9">DSM 2782</strain>
    </source>
</reference>
<evidence type="ECO:0000256" key="1">
    <source>
        <dbReference type="ARBA" id="ARBA00022491"/>
    </source>
</evidence>
<keyword evidence="3 6" id="KW-0346">Stress response</keyword>
<dbReference type="Pfam" id="PF03444">
    <property type="entry name" value="WHD_HrcA"/>
    <property type="match status" value="1"/>
</dbReference>
<dbReference type="SUPFAM" id="SSF55781">
    <property type="entry name" value="GAF domain-like"/>
    <property type="match status" value="1"/>
</dbReference>
<evidence type="ECO:0000256" key="5">
    <source>
        <dbReference type="ARBA" id="ARBA00055319"/>
    </source>
</evidence>
<dbReference type="EMBL" id="ACXX02000003">
    <property type="protein sequence ID" value="EGD48673.1"/>
    <property type="molecule type" value="Genomic_DNA"/>
</dbReference>
<dbReference type="InterPro" id="IPR021153">
    <property type="entry name" value="HrcA_C"/>
</dbReference>
<evidence type="ECO:0000256" key="2">
    <source>
        <dbReference type="ARBA" id="ARBA00023015"/>
    </source>
</evidence>
<dbReference type="GO" id="GO:0045892">
    <property type="term" value="P:negative regulation of DNA-templated transcription"/>
    <property type="evidence" value="ECO:0007669"/>
    <property type="project" value="UniProtKB-UniRule"/>
</dbReference>
<dbReference type="InterPro" id="IPR029016">
    <property type="entry name" value="GAF-like_dom_sf"/>
</dbReference>
<dbReference type="Gene3D" id="3.30.450.40">
    <property type="match status" value="1"/>
</dbReference>
<organism evidence="9 10">
    <name type="scientific">Ruminiclostridium papyrosolvens DSM 2782</name>
    <dbReference type="NCBI Taxonomy" id="588581"/>
    <lineage>
        <taxon>Bacteria</taxon>
        <taxon>Bacillati</taxon>
        <taxon>Bacillota</taxon>
        <taxon>Clostridia</taxon>
        <taxon>Eubacteriales</taxon>
        <taxon>Oscillospiraceae</taxon>
        <taxon>Ruminiclostridium</taxon>
    </lineage>
</organism>
<dbReference type="Pfam" id="PF01628">
    <property type="entry name" value="HrcA"/>
    <property type="match status" value="1"/>
</dbReference>
<evidence type="ECO:0000256" key="6">
    <source>
        <dbReference type="HAMAP-Rule" id="MF_00081"/>
    </source>
</evidence>
<dbReference type="OrthoDB" id="9783139at2"/>
<dbReference type="HAMAP" id="MF_00081">
    <property type="entry name" value="HrcA"/>
    <property type="match status" value="1"/>
</dbReference>
<comment type="function">
    <text evidence="5 6">Negative regulator of class I heat shock genes (grpE-dnaK-dnaJ and groELS operons). Prevents heat-shock induction of these operons.</text>
</comment>
<evidence type="ECO:0000256" key="3">
    <source>
        <dbReference type="ARBA" id="ARBA00023016"/>
    </source>
</evidence>
<evidence type="ECO:0000259" key="8">
    <source>
        <dbReference type="Pfam" id="PF03444"/>
    </source>
</evidence>
<dbReference type="GO" id="GO:0003677">
    <property type="term" value="F:DNA binding"/>
    <property type="evidence" value="ECO:0007669"/>
    <property type="project" value="InterPro"/>
</dbReference>
<keyword evidence="4 6" id="KW-0804">Transcription</keyword>